<name>H1XUH7_CALAY</name>
<dbReference type="PANTHER" id="PTHR30329:SF21">
    <property type="entry name" value="LIPOPROTEIN YIAD-RELATED"/>
    <property type="match status" value="1"/>
</dbReference>
<reference evidence="8 11" key="2">
    <citation type="submission" date="2016-11" db="EMBL/GenBank/DDBJ databases">
        <title>Genomic analysis of Caldithrix abyssi and proposal of a novel bacterial phylum Caldithrichaeota.</title>
        <authorList>
            <person name="Kublanov I."/>
            <person name="Sigalova O."/>
            <person name="Gavrilov S."/>
            <person name="Lebedinsky A."/>
            <person name="Ivanova N."/>
            <person name="Daum C."/>
            <person name="Reddy T."/>
            <person name="Klenk H.P."/>
            <person name="Goker M."/>
            <person name="Reva O."/>
            <person name="Miroshnichenko M."/>
            <person name="Kyprides N."/>
            <person name="Woyke T."/>
            <person name="Gelfand M."/>
        </authorList>
    </citation>
    <scope>NUCLEOTIDE SEQUENCE [LARGE SCALE GENOMIC DNA]</scope>
    <source>
        <strain evidence="8 11">LF13</strain>
    </source>
</reference>
<evidence type="ECO:0000256" key="4">
    <source>
        <dbReference type="PROSITE-ProRule" id="PRU00473"/>
    </source>
</evidence>
<dbReference type="Pfam" id="PF00691">
    <property type="entry name" value="OmpA"/>
    <property type="match status" value="1"/>
</dbReference>
<feature type="chain" id="PRO_5010117959" evidence="6">
    <location>
        <begin position="23"/>
        <end position="469"/>
    </location>
</feature>
<dbReference type="PROSITE" id="PS51123">
    <property type="entry name" value="OMPA_2"/>
    <property type="match status" value="1"/>
</dbReference>
<dbReference type="InterPro" id="IPR006665">
    <property type="entry name" value="OmpA-like"/>
</dbReference>
<evidence type="ECO:0000259" key="7">
    <source>
        <dbReference type="PROSITE" id="PS51123"/>
    </source>
</evidence>
<dbReference type="STRING" id="880073.Cabys_2079"/>
<comment type="subcellular location">
    <subcellularLocation>
        <location evidence="1">Cell outer membrane</location>
    </subcellularLocation>
</comment>
<evidence type="ECO:0000313" key="9">
    <source>
        <dbReference type="EMBL" id="EHO42803.1"/>
    </source>
</evidence>
<keyword evidence="10" id="KW-1185">Reference proteome</keyword>
<proteinExistence type="predicted"/>
<dbReference type="CDD" id="cd07185">
    <property type="entry name" value="OmpA_C-like"/>
    <property type="match status" value="1"/>
</dbReference>
<dbReference type="AlphaFoldDB" id="H1XUH7"/>
<keyword evidence="5" id="KW-0175">Coiled coil</keyword>
<dbReference type="RefSeq" id="WP_006930156.1">
    <property type="nucleotide sequence ID" value="NZ_CM001402.1"/>
</dbReference>
<dbReference type="GO" id="GO:0009279">
    <property type="term" value="C:cell outer membrane"/>
    <property type="evidence" value="ECO:0007669"/>
    <property type="project" value="UniProtKB-SubCell"/>
</dbReference>
<protein>
    <submittedName>
        <fullName evidence="9">OmpA/MotB domain protein</fullName>
    </submittedName>
    <submittedName>
        <fullName evidence="8">Outer membrane protein OmpA</fullName>
    </submittedName>
</protein>
<dbReference type="PANTHER" id="PTHR30329">
    <property type="entry name" value="STATOR ELEMENT OF FLAGELLAR MOTOR COMPLEX"/>
    <property type="match status" value="1"/>
</dbReference>
<evidence type="ECO:0000256" key="3">
    <source>
        <dbReference type="ARBA" id="ARBA00023237"/>
    </source>
</evidence>
<reference evidence="9 10" key="1">
    <citation type="submission" date="2011-09" db="EMBL/GenBank/DDBJ databases">
        <title>The permanent draft genome of Caldithrix abyssi DSM 13497.</title>
        <authorList>
            <consortium name="US DOE Joint Genome Institute (JGI-PGF)"/>
            <person name="Lucas S."/>
            <person name="Han J."/>
            <person name="Lapidus A."/>
            <person name="Bruce D."/>
            <person name="Goodwin L."/>
            <person name="Pitluck S."/>
            <person name="Peters L."/>
            <person name="Kyrpides N."/>
            <person name="Mavromatis K."/>
            <person name="Ivanova N."/>
            <person name="Mikhailova N."/>
            <person name="Chertkov O."/>
            <person name="Detter J.C."/>
            <person name="Tapia R."/>
            <person name="Han C."/>
            <person name="Land M."/>
            <person name="Hauser L."/>
            <person name="Markowitz V."/>
            <person name="Cheng J.-F."/>
            <person name="Hugenholtz P."/>
            <person name="Woyke T."/>
            <person name="Wu D."/>
            <person name="Spring S."/>
            <person name="Brambilla E."/>
            <person name="Klenk H.-P."/>
            <person name="Eisen J.A."/>
        </authorList>
    </citation>
    <scope>NUCLEOTIDE SEQUENCE [LARGE SCALE GENOMIC DNA]</scope>
    <source>
        <strain evidence="9 10">DSM 13497</strain>
    </source>
</reference>
<evidence type="ECO:0000313" key="11">
    <source>
        <dbReference type="Proteomes" id="UP000183868"/>
    </source>
</evidence>
<dbReference type="EMBL" id="CM001402">
    <property type="protein sequence ID" value="EHO42803.1"/>
    <property type="molecule type" value="Genomic_DNA"/>
</dbReference>
<dbReference type="Proteomes" id="UP000183868">
    <property type="component" value="Chromosome"/>
</dbReference>
<feature type="domain" description="OmpA-like" evidence="7">
    <location>
        <begin position="350"/>
        <end position="468"/>
    </location>
</feature>
<evidence type="ECO:0000313" key="10">
    <source>
        <dbReference type="Proteomes" id="UP000004671"/>
    </source>
</evidence>
<dbReference type="HOGENOM" id="CLU_586355_0_0_0"/>
<dbReference type="InParanoid" id="H1XUH7"/>
<accession>H1XUH7</accession>
<dbReference type="InterPro" id="IPR006664">
    <property type="entry name" value="OMP_bac"/>
</dbReference>
<dbReference type="PRINTS" id="PR01021">
    <property type="entry name" value="OMPADOMAIN"/>
</dbReference>
<dbReference type="PROSITE" id="PS51257">
    <property type="entry name" value="PROKAR_LIPOPROTEIN"/>
    <property type="match status" value="1"/>
</dbReference>
<dbReference type="KEGG" id="caby:Cabys_2079"/>
<dbReference type="InterPro" id="IPR036737">
    <property type="entry name" value="OmpA-like_sf"/>
</dbReference>
<keyword evidence="6" id="KW-0732">Signal</keyword>
<organism evidence="9 10">
    <name type="scientific">Caldithrix abyssi DSM 13497</name>
    <dbReference type="NCBI Taxonomy" id="880073"/>
    <lineage>
        <taxon>Bacteria</taxon>
        <taxon>Pseudomonadati</taxon>
        <taxon>Calditrichota</taxon>
        <taxon>Calditrichia</taxon>
        <taxon>Calditrichales</taxon>
        <taxon>Calditrichaceae</taxon>
        <taxon>Caldithrix</taxon>
    </lineage>
</organism>
<evidence type="ECO:0000256" key="1">
    <source>
        <dbReference type="ARBA" id="ARBA00004442"/>
    </source>
</evidence>
<dbReference type="Gene3D" id="3.30.1330.60">
    <property type="entry name" value="OmpA-like domain"/>
    <property type="match status" value="1"/>
</dbReference>
<evidence type="ECO:0000256" key="2">
    <source>
        <dbReference type="ARBA" id="ARBA00023136"/>
    </source>
</evidence>
<evidence type="ECO:0000313" key="8">
    <source>
        <dbReference type="EMBL" id="APF18828.1"/>
    </source>
</evidence>
<dbReference type="SUPFAM" id="SSF103088">
    <property type="entry name" value="OmpA-like"/>
    <property type="match status" value="1"/>
</dbReference>
<evidence type="ECO:0000256" key="6">
    <source>
        <dbReference type="SAM" id="SignalP"/>
    </source>
</evidence>
<sequence length="469" mass="54113" precursor="true">MKKNYFSFVVLIILSSACLSLAQMQPKSEIFGKYDRLLKQLQESGAQIYSPESYEKAIEYYSEASEDFDKQKDLKEIKEKLLRFQTYALEGLKNVEIAQSWLDEAIKMREKALDVGAPQFAAKLWERAEKKFKRAVENIEDNDREDVLKYGSEARELYDQAVRQALINSLLDEPRQLIAKAREEDAPELCYQTYMAALNALHDTEEMINANPDSLDSARLKADQAAYQARHALYLARMIKELRKKDKNWELLILKFEDLIKNIAIPFNYNPQFDEGFDKPVQTIIGYIANLKNENKRLVKENAELKKEINQIKEKETNLSVELQKRLELENKIKKIKELFEPGEAEVLVQDDNLLIRLFGLKFQPGKAIIQPEYFSLLTKVQRAIYEFPDSYILVEGHTDASGSSYKNKVLSQQRAKAVKEYLIANLDLKDSQIEAIGRGDQEPIASNKTAEGRAKNRRIDIRIALPID</sequence>
<dbReference type="InterPro" id="IPR050330">
    <property type="entry name" value="Bact_OuterMem_StrucFunc"/>
</dbReference>
<dbReference type="EMBL" id="CP018099">
    <property type="protein sequence ID" value="APF18828.1"/>
    <property type="molecule type" value="Genomic_DNA"/>
</dbReference>
<evidence type="ECO:0000256" key="5">
    <source>
        <dbReference type="SAM" id="Coils"/>
    </source>
</evidence>
<keyword evidence="2 4" id="KW-0472">Membrane</keyword>
<feature type="signal peptide" evidence="6">
    <location>
        <begin position="1"/>
        <end position="22"/>
    </location>
</feature>
<keyword evidence="3" id="KW-0998">Cell outer membrane</keyword>
<dbReference type="eggNOG" id="COG2885">
    <property type="taxonomic scope" value="Bacteria"/>
</dbReference>
<gene>
    <name evidence="8" type="ORF">Cabys_2079</name>
    <name evidence="9" type="ORF">Calab_3197</name>
</gene>
<feature type="coiled-coil region" evidence="5">
    <location>
        <begin position="288"/>
        <end position="339"/>
    </location>
</feature>
<dbReference type="Proteomes" id="UP000004671">
    <property type="component" value="Chromosome"/>
</dbReference>
<dbReference type="PaxDb" id="880073-Calab_3197"/>
<dbReference type="OrthoDB" id="9782229at2"/>